<gene>
    <name evidence="3" type="ORF">BN1708_003783</name>
</gene>
<sequence length="1036" mass="116415">MASQPPQLSASAATSFGKVPLEVFLRITDHLTTVEHGNLRLTCRSIERSLFTTFSREFFSKKQFMLTEHSLQALIDMSTSRIGDCLKHIIIGLDYYKEGPPVHSQAKATLYTAGCDDQRTFLWTGQAVLMLTEAFRNLQPTVVGMRDYASDARQFRDGSRAKWASYGATTVWKETGVSLLGGSGYDDEVVSVYASQVFSIILAALAGSGATPTTIEVLRHHHGRLRATAFNIPKYLKPSLLPVLSRIETIFLPLDVVRKRHDWDTSTPARYASADGSEHDMEVCPDYLFRVFLSHLPNLKHLRLNFHRNDTPNDLLKWLADPSPDKSDTSQLPATPNAPNILRLPPAVDFPCLESIDFGILTIDQESLLNVIRKFAPTLKGVELWKVTLVRNSAEASDVPSRRNLWRQFFGRMRHIDGLKLKHMMVGQPLQRLQQRSAVYNVTFKSLSRGGTTNAIQKRAYLGNEWDEWIQDMAADVVVEGRSGLGLDDTLDDSSSDDSAVDDEDDRRKGSYPVVKMASQPSQLPASAATSFGKVPLEVFLRITDHLTTIEHGNLRLTCRSIERSLFTTFSREFFSKKQFMLTEDSLQALIDMSTSRIGDCLKHIIIGLDCYKEGLPVHPQAKTTLYTAGYDGQRTLLWTGQAVLMLTEAFRNLQPTVVGMRDYASDARQFRDGSRAKWASYGATTVWKETGVSLLRGSGYDEVVSVYASQVFSIILAALAGSGATPTTIEVLRHHHGRLRATSFNIPKYLKPSLLPVLSRIETIFLPLDVVRKRHDWDISSPTRYASADGSEHNMEICPDYLFRVFLSHLPSLKHLRLNFHRNDTPTDLLKWLADPSPDTSDTCQLSATPNTPDVLRLPPAVNFPYLESIDFGILAIDQESLLNVIRKFAPTLKGVELWKVTLLRNSVETSDVPNRRNLWRQFFGRMRHVDGLKLKHMMVGQPQQRLQQRSAVRDVTFKSLSHEGTTNAIQKRAYLGNEWDEWIQDMAADVVVKGLDDVGLEDKSDVSSNDYPTMNDEDDPTLDETDEDDDMGDA</sequence>
<feature type="compositionally biased region" description="Acidic residues" evidence="1">
    <location>
        <begin position="489"/>
        <end position="505"/>
    </location>
</feature>
<dbReference type="Proteomes" id="UP000044602">
    <property type="component" value="Unassembled WGS sequence"/>
</dbReference>
<reference evidence="3 4" key="1">
    <citation type="submission" date="2015-05" db="EMBL/GenBank/DDBJ databases">
        <authorList>
            <person name="Wang D.B."/>
            <person name="Wang M."/>
        </authorList>
    </citation>
    <scope>NUCLEOTIDE SEQUENCE [LARGE SCALE GENOMIC DNA]</scope>
    <source>
        <strain evidence="3">VL1</strain>
    </source>
</reference>
<feature type="domain" description="F-box" evidence="2">
    <location>
        <begin position="535"/>
        <end position="578"/>
    </location>
</feature>
<dbReference type="EMBL" id="CVQH01016668">
    <property type="protein sequence ID" value="CRK24092.1"/>
    <property type="molecule type" value="Genomic_DNA"/>
</dbReference>
<dbReference type="AlphaFoldDB" id="A0A0G4LPU2"/>
<evidence type="ECO:0000313" key="3">
    <source>
        <dbReference type="EMBL" id="CRK24092.1"/>
    </source>
</evidence>
<evidence type="ECO:0000259" key="2">
    <source>
        <dbReference type="SMART" id="SM00256"/>
    </source>
</evidence>
<feature type="region of interest" description="Disordered" evidence="1">
    <location>
        <begin position="317"/>
        <end position="338"/>
    </location>
</feature>
<dbReference type="SMART" id="SM00256">
    <property type="entry name" value="FBOX"/>
    <property type="match status" value="2"/>
</dbReference>
<accession>A0A0G4LPU2</accession>
<feature type="compositionally biased region" description="Polar residues" evidence="1">
    <location>
        <begin position="329"/>
        <end position="338"/>
    </location>
</feature>
<feature type="domain" description="F-box" evidence="2">
    <location>
        <begin position="19"/>
        <end position="62"/>
    </location>
</feature>
<name>A0A0G4LPU2_VERLO</name>
<dbReference type="STRING" id="100787.A0A0G4LPU2"/>
<feature type="region of interest" description="Disordered" evidence="1">
    <location>
        <begin position="488"/>
        <end position="511"/>
    </location>
</feature>
<feature type="compositionally biased region" description="Acidic residues" evidence="1">
    <location>
        <begin position="1017"/>
        <end position="1036"/>
    </location>
</feature>
<protein>
    <recommendedName>
        <fullName evidence="2">F-box domain-containing protein</fullName>
    </recommendedName>
</protein>
<dbReference type="InterPro" id="IPR001810">
    <property type="entry name" value="F-box_dom"/>
</dbReference>
<feature type="region of interest" description="Disordered" evidence="1">
    <location>
        <begin position="1002"/>
        <end position="1036"/>
    </location>
</feature>
<evidence type="ECO:0000256" key="1">
    <source>
        <dbReference type="SAM" id="MobiDB-lite"/>
    </source>
</evidence>
<keyword evidence="4" id="KW-1185">Reference proteome</keyword>
<proteinExistence type="predicted"/>
<evidence type="ECO:0000313" key="4">
    <source>
        <dbReference type="Proteomes" id="UP000044602"/>
    </source>
</evidence>
<organism evidence="3 4">
    <name type="scientific">Verticillium longisporum</name>
    <name type="common">Verticillium dahliae var. longisporum</name>
    <dbReference type="NCBI Taxonomy" id="100787"/>
    <lineage>
        <taxon>Eukaryota</taxon>
        <taxon>Fungi</taxon>
        <taxon>Dikarya</taxon>
        <taxon>Ascomycota</taxon>
        <taxon>Pezizomycotina</taxon>
        <taxon>Sordariomycetes</taxon>
        <taxon>Hypocreomycetidae</taxon>
        <taxon>Glomerellales</taxon>
        <taxon>Plectosphaerellaceae</taxon>
        <taxon>Verticillium</taxon>
    </lineage>
</organism>